<dbReference type="InterPro" id="IPR027417">
    <property type="entry name" value="P-loop_NTPase"/>
</dbReference>
<feature type="compositionally biased region" description="Basic and acidic residues" evidence="1">
    <location>
        <begin position="1"/>
        <end position="15"/>
    </location>
</feature>
<feature type="region of interest" description="Disordered" evidence="1">
    <location>
        <begin position="1"/>
        <end position="105"/>
    </location>
</feature>
<evidence type="ECO:0000259" key="2">
    <source>
        <dbReference type="Pfam" id="PF20720"/>
    </source>
</evidence>
<proteinExistence type="predicted"/>
<dbReference type="SUPFAM" id="SSF52540">
    <property type="entry name" value="P-loop containing nucleoside triphosphate hydrolases"/>
    <property type="match status" value="1"/>
</dbReference>
<feature type="compositionally biased region" description="Basic and acidic residues" evidence="1">
    <location>
        <begin position="22"/>
        <end position="78"/>
    </location>
</feature>
<accession>A0A1Y2NZ52</accession>
<dbReference type="RefSeq" id="WP_031130138.1">
    <property type="nucleotide sequence ID" value="NZ_CP023696.1"/>
</dbReference>
<evidence type="ECO:0000256" key="1">
    <source>
        <dbReference type="SAM" id="MobiDB-lite"/>
    </source>
</evidence>
<gene>
    <name evidence="3" type="ORF">BG846_01529</name>
</gene>
<feature type="compositionally biased region" description="Basic and acidic residues" evidence="1">
    <location>
        <begin position="236"/>
        <end position="253"/>
    </location>
</feature>
<dbReference type="AlphaFoldDB" id="A0A1Y2NZ52"/>
<name>A0A1Y2NZ52_STRFR</name>
<dbReference type="Pfam" id="PF20720">
    <property type="entry name" value="nSTAND3"/>
    <property type="match status" value="1"/>
</dbReference>
<feature type="region of interest" description="Disordered" evidence="1">
    <location>
        <begin position="218"/>
        <end position="253"/>
    </location>
</feature>
<protein>
    <recommendedName>
        <fullName evidence="2">Novel STAND NTPase 3 domain-containing protein</fullName>
    </recommendedName>
</protein>
<dbReference type="EMBL" id="MIFZ01000133">
    <property type="protein sequence ID" value="OSY52796.1"/>
    <property type="molecule type" value="Genomic_DNA"/>
</dbReference>
<organism evidence="3 4">
    <name type="scientific">Streptomyces fradiae ATCC 10745 = DSM 40063</name>
    <dbReference type="NCBI Taxonomy" id="1319510"/>
    <lineage>
        <taxon>Bacteria</taxon>
        <taxon>Bacillati</taxon>
        <taxon>Actinomycetota</taxon>
        <taxon>Actinomycetes</taxon>
        <taxon>Kitasatosporales</taxon>
        <taxon>Streptomycetaceae</taxon>
        <taxon>Streptomyces</taxon>
    </lineage>
</organism>
<feature type="domain" description="Novel STAND NTPase 3" evidence="2">
    <location>
        <begin position="163"/>
        <end position="207"/>
    </location>
</feature>
<dbReference type="Proteomes" id="UP000194318">
    <property type="component" value="Unassembled WGS sequence"/>
</dbReference>
<reference evidence="3 4" key="1">
    <citation type="submission" date="2016-09" db="EMBL/GenBank/DDBJ databases">
        <title>Streptomyces fradiae DSM40063, a candidate organism with high potential of specific P450 cytochromes.</title>
        <authorList>
            <person name="Grumaz C."/>
            <person name="Vainshtein Y."/>
            <person name="Kirstahler P."/>
            <person name="Sohn K."/>
        </authorList>
    </citation>
    <scope>NUCLEOTIDE SEQUENCE [LARGE SCALE GENOMIC DNA]</scope>
    <source>
        <strain evidence="3 4">DSM 40063</strain>
    </source>
</reference>
<sequence>MSDHDDAARYDHRDGAAASADQPHDRDRDAARDRDRDHARDRDRDAARDRDRDAARDRHRDGARDQPGRDGDGDREPEAPPNPFDHAGSNPLGASGGTGGAGTAHAARATFEHGRAERRYDFRGDGQVFEDNTFINQFWVDSGPPAVQGAVPRETLAALADVYCETAGYQRMKRLLRSCGVLVLTGEPGSGRTATALALLSELTDDHVTRLDPATPVHTLADDTVQPGHGYLLELPPEHGTDPEPGDDDRAAPEGRRRLTELHLDRFSGQLRAKGSYGVVLVESGDLADRLLQGRYGVPCPPPPPAEVLHRHLRTLLRGEPDGALDAARALAAHEEVVGALGLDELRPREAARLADHLARHQKGELTHDELLRDCGTFVRAQARAWFAGADRPGRLPEALPALNAAALRIAVAVFNGSAYSLTAEAAELLTWELAVTLDPERPVGRRLFGTHADNRPVLARSVVEDGEIDLGAARVPARVIRFQGDALATAVLREVWHGHHNVRGPVARWLRGLCDDPRPEVWVRASVAAGVLCSWDWVYGFGELVRPLAALDGRVPRMAAATALAEAAREPRVQPAVAATLRDWARGGDAALLDTAVLAHGYVLPAGSVRSSLDALGAVARSGDGADPDVLAAASFSAMRLLASAEPETVADRLGHWLGDGRRPLADLALLTAIGTLTMRTTHLWGLTEVPELEPHGARPLLLAVLATRPGLAAPLAALVRAALGTPRSGGPALDGLTSLVRRAARDPETLRLVCGFLPLLATTPRDRDRLRGLLTGLVRDRDKPLDRTAAGRMWDAVAEGAGR</sequence>
<dbReference type="InterPro" id="IPR049050">
    <property type="entry name" value="nSTAND3"/>
</dbReference>
<comment type="caution">
    <text evidence="3">The sequence shown here is derived from an EMBL/GenBank/DDBJ whole genome shotgun (WGS) entry which is preliminary data.</text>
</comment>
<evidence type="ECO:0000313" key="4">
    <source>
        <dbReference type="Proteomes" id="UP000194318"/>
    </source>
</evidence>
<dbReference type="GeneID" id="91406121"/>
<evidence type="ECO:0000313" key="3">
    <source>
        <dbReference type="EMBL" id="OSY52796.1"/>
    </source>
</evidence>